<dbReference type="EMBL" id="CAJNOE010000017">
    <property type="protein sequence ID" value="CAF0738293.1"/>
    <property type="molecule type" value="Genomic_DNA"/>
</dbReference>
<gene>
    <name evidence="1" type="ORF">IZO911_LOCUS3368</name>
</gene>
<name>A0A813NNH6_9BILA</name>
<evidence type="ECO:0000313" key="2">
    <source>
        <dbReference type="Proteomes" id="UP000663860"/>
    </source>
</evidence>
<sequence>MYLKEPHVPFVNRSGIFNWEQTRLEAEHNVQLFPPPVISLQGRQLYGSPSSIADTINCPSLMNHPELHRDHVAKNYKLLRPMPSSYHCLLDPSRRLIDGRLVDDTCNNRTDCCNQNSSVSYDTSTFNNSYNVKQPDFTWYHDNETDLGTILPENYWNRHKLAGTSHSSLLLFKSIIASVQIQNRYLLGDKFTYAENQSITTIDILTGEKKVQQQEAIYIEHIVELNDPLTNTSAEIEKTYKSVRFTPPDERADRRLLSQRTREFFQKEIELSISEYSVGQRWFTKSITNLDKLITVTRIYENDEYNTEAISFDIETVGSITTLGHTIPHHYWIKRDIDVETGAVLSEETIKKTTVIYLRTTDITTRKLIKRETHIHDL</sequence>
<dbReference type="AlphaFoldDB" id="A0A813NNH6"/>
<accession>A0A813NNH6</accession>
<reference evidence="1" key="1">
    <citation type="submission" date="2021-02" db="EMBL/GenBank/DDBJ databases">
        <authorList>
            <person name="Nowell W R."/>
        </authorList>
    </citation>
    <scope>NUCLEOTIDE SEQUENCE</scope>
</reference>
<protein>
    <submittedName>
        <fullName evidence="1">Uncharacterized protein</fullName>
    </submittedName>
</protein>
<organism evidence="1 2">
    <name type="scientific">Adineta steineri</name>
    <dbReference type="NCBI Taxonomy" id="433720"/>
    <lineage>
        <taxon>Eukaryota</taxon>
        <taxon>Metazoa</taxon>
        <taxon>Spiralia</taxon>
        <taxon>Gnathifera</taxon>
        <taxon>Rotifera</taxon>
        <taxon>Eurotatoria</taxon>
        <taxon>Bdelloidea</taxon>
        <taxon>Adinetida</taxon>
        <taxon>Adinetidae</taxon>
        <taxon>Adineta</taxon>
    </lineage>
</organism>
<dbReference type="Proteomes" id="UP000663860">
    <property type="component" value="Unassembled WGS sequence"/>
</dbReference>
<evidence type="ECO:0000313" key="1">
    <source>
        <dbReference type="EMBL" id="CAF0738293.1"/>
    </source>
</evidence>
<proteinExistence type="predicted"/>
<comment type="caution">
    <text evidence="1">The sequence shown here is derived from an EMBL/GenBank/DDBJ whole genome shotgun (WGS) entry which is preliminary data.</text>
</comment>